<dbReference type="InterPro" id="IPR036864">
    <property type="entry name" value="Zn2-C6_fun-type_DNA-bd_sf"/>
</dbReference>
<dbReference type="Gene3D" id="4.10.240.10">
    <property type="entry name" value="Zn(2)-C6 fungal-type DNA-binding domain"/>
    <property type="match status" value="1"/>
</dbReference>
<evidence type="ECO:0000313" key="4">
    <source>
        <dbReference type="EMBL" id="KAJ4497721.1"/>
    </source>
</evidence>
<dbReference type="EMBL" id="JANVFT010000019">
    <property type="protein sequence ID" value="KAJ4497721.1"/>
    <property type="molecule type" value="Genomic_DNA"/>
</dbReference>
<dbReference type="InterPro" id="IPR050987">
    <property type="entry name" value="AtrR-like"/>
</dbReference>
<evidence type="ECO:0000313" key="5">
    <source>
        <dbReference type="Proteomes" id="UP001150217"/>
    </source>
</evidence>
<keyword evidence="2" id="KW-0539">Nucleus</keyword>
<dbReference type="SMART" id="SM00906">
    <property type="entry name" value="Fungal_trans"/>
    <property type="match status" value="1"/>
</dbReference>
<dbReference type="SUPFAM" id="SSF57701">
    <property type="entry name" value="Zn2/Cys6 DNA-binding domain"/>
    <property type="match status" value="1"/>
</dbReference>
<sequence length="732" mass="82344">MSDVDSNDISGGSRKRQPNACNYCRRRKVRCDSATRGGEACSNCISMKIDCLHTVPRKKRGPPAGRSAQLKSDNIKALTESILSSVPFNLPENKTELQQILRELASYIRILEKQLAMVQMSSSDLGNGSPEPIPVHAGESSTLGFQDDHDDTDELSETLKKLQFSQSPERYSASNRLMLIKSGIAANQGNGMDTNQDVFKRPVFWTIQPWQFTNEPQLPPLIFPPQDLLDRLIDLWFVKSQPYFPLFHRPTFERSVISGLHYHDRHFGETLLAMCALSARHSDDPRTLTHESALSAGFKWMQQVHPAPTTFSEAPSLMQVQKLILYVMFMQTTSMPYSSLGLTGLGIRLLQDVGAHRKKSTPPTVAGELWKRAFWILNYIDLSLSLNLGRPRAMTSDDYDAEFPIECDDEYWEQSGELAFKQPLGKLCQLSYWIHMLKLVGILETVQRATSSVRPRRKPDPDASFLRQQAVIEIDKALGAWLENIPAQLKWDPQRQDTVSFHQSAMLYIMYFFLRMETYRNGLATYPTSLEVCVNAAHSCIHIVEAHCKRDYLSLGPQMLAAIANSGIVLLINIWKAKRLGLDLDIDLEMGDVVKCMLQLERFEQRIQLAGRLWDTLLNVIFISGLTGVYNLVIGKQSSQPKPHHSASASTMQFDHAIAPTSLPSNSFHDPVSENSIATSPYIGPALGLIEADFTTTQQQDWGSSDTMDISQGNWAEYMESVDEVLRSLKPS</sequence>
<feature type="domain" description="Zn(2)-C6 fungal-type" evidence="3">
    <location>
        <begin position="20"/>
        <end position="53"/>
    </location>
</feature>
<dbReference type="Pfam" id="PF04082">
    <property type="entry name" value="Fungal_trans"/>
    <property type="match status" value="1"/>
</dbReference>
<comment type="caution">
    <text evidence="4">The sequence shown here is derived from an EMBL/GenBank/DDBJ whole genome shotgun (WGS) entry which is preliminary data.</text>
</comment>
<dbReference type="PANTHER" id="PTHR46910:SF38">
    <property type="entry name" value="ZN(2)-C6 FUNGAL-TYPE DOMAIN-CONTAINING PROTEIN"/>
    <property type="match status" value="1"/>
</dbReference>
<protein>
    <submittedName>
        <fullName evidence="4">Fungal-specific transcription factor domain-containing protein</fullName>
    </submittedName>
</protein>
<dbReference type="PROSITE" id="PS50048">
    <property type="entry name" value="ZN2_CY6_FUNGAL_2"/>
    <property type="match status" value="1"/>
</dbReference>
<evidence type="ECO:0000256" key="1">
    <source>
        <dbReference type="ARBA" id="ARBA00022723"/>
    </source>
</evidence>
<dbReference type="InterPro" id="IPR007219">
    <property type="entry name" value="XnlR_reg_dom"/>
</dbReference>
<dbReference type="PANTHER" id="PTHR46910">
    <property type="entry name" value="TRANSCRIPTION FACTOR PDR1"/>
    <property type="match status" value="1"/>
</dbReference>
<dbReference type="Pfam" id="PF00172">
    <property type="entry name" value="Zn_clus"/>
    <property type="match status" value="1"/>
</dbReference>
<dbReference type="CDD" id="cd00067">
    <property type="entry name" value="GAL4"/>
    <property type="match status" value="1"/>
</dbReference>
<organism evidence="4 5">
    <name type="scientific">Lentinula lateritia</name>
    <dbReference type="NCBI Taxonomy" id="40482"/>
    <lineage>
        <taxon>Eukaryota</taxon>
        <taxon>Fungi</taxon>
        <taxon>Dikarya</taxon>
        <taxon>Basidiomycota</taxon>
        <taxon>Agaricomycotina</taxon>
        <taxon>Agaricomycetes</taxon>
        <taxon>Agaricomycetidae</taxon>
        <taxon>Agaricales</taxon>
        <taxon>Marasmiineae</taxon>
        <taxon>Omphalotaceae</taxon>
        <taxon>Lentinula</taxon>
    </lineage>
</organism>
<keyword evidence="1" id="KW-0479">Metal-binding</keyword>
<evidence type="ECO:0000259" key="3">
    <source>
        <dbReference type="PROSITE" id="PS50048"/>
    </source>
</evidence>
<dbReference type="Proteomes" id="UP001150217">
    <property type="component" value="Unassembled WGS sequence"/>
</dbReference>
<accession>A0ABQ8VMV2</accession>
<proteinExistence type="predicted"/>
<dbReference type="InterPro" id="IPR001138">
    <property type="entry name" value="Zn2Cys6_DnaBD"/>
</dbReference>
<gene>
    <name evidence="4" type="ORF">C8R41DRAFT_820823</name>
</gene>
<evidence type="ECO:0000256" key="2">
    <source>
        <dbReference type="ARBA" id="ARBA00023242"/>
    </source>
</evidence>
<reference evidence="4" key="1">
    <citation type="submission" date="2022-08" db="EMBL/GenBank/DDBJ databases">
        <title>A Global Phylogenomic Analysis of the Shiitake Genus Lentinula.</title>
        <authorList>
            <consortium name="DOE Joint Genome Institute"/>
            <person name="Sierra-Patev S."/>
            <person name="Min B."/>
            <person name="Naranjo-Ortiz M."/>
            <person name="Looney B."/>
            <person name="Konkel Z."/>
            <person name="Slot J.C."/>
            <person name="Sakamoto Y."/>
            <person name="Steenwyk J.L."/>
            <person name="Rokas A."/>
            <person name="Carro J."/>
            <person name="Camarero S."/>
            <person name="Ferreira P."/>
            <person name="Molpeceres G."/>
            <person name="Ruiz-Duenas F.J."/>
            <person name="Serrano A."/>
            <person name="Henrissat B."/>
            <person name="Drula E."/>
            <person name="Hughes K.W."/>
            <person name="Mata J.L."/>
            <person name="Ishikawa N.K."/>
            <person name="Vargas-Isla R."/>
            <person name="Ushijima S."/>
            <person name="Smith C.A."/>
            <person name="Ahrendt S."/>
            <person name="Andreopoulos W."/>
            <person name="He G."/>
            <person name="Labutti K."/>
            <person name="Lipzen A."/>
            <person name="Ng V."/>
            <person name="Riley R."/>
            <person name="Sandor L."/>
            <person name="Barry K."/>
            <person name="Martinez A.T."/>
            <person name="Xiao Y."/>
            <person name="Gibbons J.G."/>
            <person name="Terashima K."/>
            <person name="Grigoriev I.V."/>
            <person name="Hibbett D.S."/>
        </authorList>
    </citation>
    <scope>NUCLEOTIDE SEQUENCE</scope>
    <source>
        <strain evidence="4">RHP3577 ss4</strain>
    </source>
</reference>
<dbReference type="CDD" id="cd12148">
    <property type="entry name" value="fungal_TF_MHR"/>
    <property type="match status" value="1"/>
</dbReference>
<name>A0ABQ8VMV2_9AGAR</name>
<keyword evidence="5" id="KW-1185">Reference proteome</keyword>
<dbReference type="PROSITE" id="PS00463">
    <property type="entry name" value="ZN2_CY6_FUNGAL_1"/>
    <property type="match status" value="1"/>
</dbReference>
<dbReference type="SMART" id="SM00066">
    <property type="entry name" value="GAL4"/>
    <property type="match status" value="1"/>
</dbReference>